<dbReference type="AlphaFoldDB" id="A0A2P2P1F1"/>
<evidence type="ECO:0000313" key="1">
    <source>
        <dbReference type="EMBL" id="MBX48564.1"/>
    </source>
</evidence>
<accession>A0A2P2P1F1</accession>
<proteinExistence type="predicted"/>
<sequence>MPRHLNKIKIGRADNIEDTKLHLNNINMHKISELIVSSYEKSLIIKLEVNDSNNPLTDKRLSHL</sequence>
<organism evidence="1">
    <name type="scientific">Rhizophora mucronata</name>
    <name type="common">Asiatic mangrove</name>
    <dbReference type="NCBI Taxonomy" id="61149"/>
    <lineage>
        <taxon>Eukaryota</taxon>
        <taxon>Viridiplantae</taxon>
        <taxon>Streptophyta</taxon>
        <taxon>Embryophyta</taxon>
        <taxon>Tracheophyta</taxon>
        <taxon>Spermatophyta</taxon>
        <taxon>Magnoliopsida</taxon>
        <taxon>eudicotyledons</taxon>
        <taxon>Gunneridae</taxon>
        <taxon>Pentapetalae</taxon>
        <taxon>rosids</taxon>
        <taxon>fabids</taxon>
        <taxon>Malpighiales</taxon>
        <taxon>Rhizophoraceae</taxon>
        <taxon>Rhizophora</taxon>
    </lineage>
</organism>
<dbReference type="EMBL" id="GGEC01068080">
    <property type="protein sequence ID" value="MBX48564.1"/>
    <property type="molecule type" value="Transcribed_RNA"/>
</dbReference>
<protein>
    <submittedName>
        <fullName evidence="1">Uncharacterized protein</fullName>
    </submittedName>
</protein>
<name>A0A2P2P1F1_RHIMU</name>
<reference evidence="1" key="1">
    <citation type="submission" date="2018-02" db="EMBL/GenBank/DDBJ databases">
        <title>Rhizophora mucronata_Transcriptome.</title>
        <authorList>
            <person name="Meera S.P."/>
            <person name="Sreeshan A."/>
            <person name="Augustine A."/>
        </authorList>
    </citation>
    <scope>NUCLEOTIDE SEQUENCE</scope>
    <source>
        <tissue evidence="1">Leaf</tissue>
    </source>
</reference>